<keyword evidence="4" id="KW-1185">Reference proteome</keyword>
<feature type="chain" id="PRO_5045974171" evidence="1">
    <location>
        <begin position="22"/>
        <end position="330"/>
    </location>
</feature>
<organism evidence="3 4">
    <name type="scientific">Pseudomonas cuatrocienegasensis</name>
    <dbReference type="NCBI Taxonomy" id="543360"/>
    <lineage>
        <taxon>Bacteria</taxon>
        <taxon>Pseudomonadati</taxon>
        <taxon>Pseudomonadota</taxon>
        <taxon>Gammaproteobacteria</taxon>
        <taxon>Pseudomonadales</taxon>
        <taxon>Pseudomonadaceae</taxon>
        <taxon>Pseudomonas</taxon>
    </lineage>
</organism>
<feature type="domain" description="Phytase-like" evidence="2">
    <location>
        <begin position="43"/>
        <end position="191"/>
    </location>
</feature>
<dbReference type="EMBL" id="FOFP01000010">
    <property type="protein sequence ID" value="SEQ83674.1"/>
    <property type="molecule type" value="Genomic_DNA"/>
</dbReference>
<dbReference type="Proteomes" id="UP000198512">
    <property type="component" value="Unassembled WGS sequence"/>
</dbReference>
<name>A0ABY1BGW7_9PSED</name>
<keyword evidence="1" id="KW-0732">Signal</keyword>
<evidence type="ECO:0000259" key="2">
    <source>
        <dbReference type="Pfam" id="PF13449"/>
    </source>
</evidence>
<dbReference type="SUPFAM" id="SSF63825">
    <property type="entry name" value="YWTD domain"/>
    <property type="match status" value="1"/>
</dbReference>
<protein>
    <submittedName>
        <fullName evidence="3">Esterase-like activity of phytase</fullName>
    </submittedName>
</protein>
<proteinExistence type="predicted"/>
<gene>
    <name evidence="3" type="ORF">SAMN05216600_110144</name>
</gene>
<reference evidence="3 4" key="1">
    <citation type="submission" date="2016-10" db="EMBL/GenBank/DDBJ databases">
        <authorList>
            <person name="Varghese N."/>
            <person name="Submissions S."/>
        </authorList>
    </citation>
    <scope>NUCLEOTIDE SEQUENCE [LARGE SCALE GENOMIC DNA]</scope>
    <source>
        <strain evidence="3 4">CIP 109853</strain>
    </source>
</reference>
<dbReference type="InterPro" id="IPR027372">
    <property type="entry name" value="Phytase-like_dom"/>
</dbReference>
<accession>A0ABY1BGW7</accession>
<sequence length="330" mass="36115">MIRSLVIALLVSGGWASAAQAEAPLEQLALLSEHPIEGMPGSNLSGLAWCGDALWGVSDREDDRLYRFDARESVWQAEAEHFIAPPAPAMPLPWGLRMRTWAAGLVRGGMLDFEGLSCDSLGNRYLVSESRAAVLMVPPAADARWLDLPPAMVRQARASGMLLHFNQLFEGIAVDPAGARLWLAAERKRRGLLVLHRQQQTWRCTGGCVLQHEGGSEAAPEPLAGPPQPRDYSGLAFHNEKLFTLERQAHRICRRALADGSVERCWSFAEAALSDARRYPVSYGVAEALWVDAEGAWIGLDTASMSRADGEQRPIVWRFAAPKGGWGATR</sequence>
<comment type="caution">
    <text evidence="3">The sequence shown here is derived from an EMBL/GenBank/DDBJ whole genome shotgun (WGS) entry which is preliminary data.</text>
</comment>
<dbReference type="Pfam" id="PF13449">
    <property type="entry name" value="Phytase-like"/>
    <property type="match status" value="1"/>
</dbReference>
<feature type="signal peptide" evidence="1">
    <location>
        <begin position="1"/>
        <end position="21"/>
    </location>
</feature>
<evidence type="ECO:0000256" key="1">
    <source>
        <dbReference type="SAM" id="SignalP"/>
    </source>
</evidence>
<evidence type="ECO:0000313" key="3">
    <source>
        <dbReference type="EMBL" id="SEQ83674.1"/>
    </source>
</evidence>
<evidence type="ECO:0000313" key="4">
    <source>
        <dbReference type="Proteomes" id="UP000198512"/>
    </source>
</evidence>